<proteinExistence type="inferred from homology"/>
<keyword evidence="3" id="KW-0119">Carbohydrate metabolism</keyword>
<evidence type="ECO:0000256" key="1">
    <source>
        <dbReference type="ARBA" id="ARBA00002486"/>
    </source>
</evidence>
<dbReference type="Gene3D" id="1.10.10.10">
    <property type="entry name" value="Winged helix-like DNA-binding domain superfamily/Winged helix DNA-binding domain"/>
    <property type="match status" value="1"/>
</dbReference>
<dbReference type="SUPFAM" id="SSF53067">
    <property type="entry name" value="Actin-like ATPase domain"/>
    <property type="match status" value="1"/>
</dbReference>
<reference evidence="4" key="1">
    <citation type="submission" date="2022-05" db="EMBL/GenBank/DDBJ databases">
        <title>Novel bacterial taxa in a minimal lignocellulolytic consortium and its capacity to transform plastics disclosed by genome-resolved metagenomics.</title>
        <authorList>
            <person name="Rodriguez C.A.D."/>
            <person name="Diaz-Garcia L."/>
            <person name="Herrera K."/>
            <person name="Tarazona N.A."/>
            <person name="Sproer C."/>
            <person name="Overmann J."/>
            <person name="Jimenez D.J."/>
        </authorList>
    </citation>
    <scope>NUCLEOTIDE SEQUENCE</scope>
    <source>
        <strain evidence="4">MAG5</strain>
    </source>
</reference>
<evidence type="ECO:0000313" key="5">
    <source>
        <dbReference type="Proteomes" id="UP001056756"/>
    </source>
</evidence>
<dbReference type="AlphaFoldDB" id="A0A9J6ZE32"/>
<dbReference type="GO" id="GO:0042732">
    <property type="term" value="P:D-xylose metabolic process"/>
    <property type="evidence" value="ECO:0007669"/>
    <property type="project" value="UniProtKB-KW"/>
</dbReference>
<dbReference type="PANTHER" id="PTHR18964:SF149">
    <property type="entry name" value="BIFUNCTIONAL UDP-N-ACETYLGLUCOSAMINE 2-EPIMERASE_N-ACETYLMANNOSAMINE KINASE"/>
    <property type="match status" value="1"/>
</dbReference>
<dbReference type="PANTHER" id="PTHR18964">
    <property type="entry name" value="ROK (REPRESSOR, ORF, KINASE) FAMILY"/>
    <property type="match status" value="1"/>
</dbReference>
<evidence type="ECO:0000256" key="2">
    <source>
        <dbReference type="ARBA" id="ARBA00006479"/>
    </source>
</evidence>
<dbReference type="Proteomes" id="UP001056756">
    <property type="component" value="Chromosome"/>
</dbReference>
<evidence type="ECO:0000313" key="4">
    <source>
        <dbReference type="EMBL" id="URN94418.1"/>
    </source>
</evidence>
<dbReference type="KEGG" id="plig:NAG76_21785"/>
<dbReference type="EMBL" id="CP097899">
    <property type="protein sequence ID" value="URN94418.1"/>
    <property type="molecule type" value="Genomic_DNA"/>
</dbReference>
<dbReference type="InterPro" id="IPR000600">
    <property type="entry name" value="ROK"/>
</dbReference>
<dbReference type="Gene3D" id="3.30.420.40">
    <property type="match status" value="2"/>
</dbReference>
<organism evidence="4 5">
    <name type="scientific">Candidatus Pristimantibacillus lignocellulolyticus</name>
    <dbReference type="NCBI Taxonomy" id="2994561"/>
    <lineage>
        <taxon>Bacteria</taxon>
        <taxon>Bacillati</taxon>
        <taxon>Bacillota</taxon>
        <taxon>Bacilli</taxon>
        <taxon>Bacillales</taxon>
        <taxon>Paenibacillaceae</taxon>
        <taxon>Candidatus Pristimantibacillus</taxon>
    </lineage>
</organism>
<evidence type="ECO:0000256" key="3">
    <source>
        <dbReference type="ARBA" id="ARBA00022629"/>
    </source>
</evidence>
<name>A0A9J6ZE32_9BACL</name>
<protein>
    <submittedName>
        <fullName evidence="4">ROK family protein</fullName>
    </submittedName>
</protein>
<comment type="similarity">
    <text evidence="2">Belongs to the ROK (NagC/XylR) family.</text>
</comment>
<dbReference type="Pfam" id="PF00480">
    <property type="entry name" value="ROK"/>
    <property type="match status" value="1"/>
</dbReference>
<dbReference type="SUPFAM" id="SSF46785">
    <property type="entry name" value="Winged helix' DNA-binding domain"/>
    <property type="match status" value="1"/>
</dbReference>
<dbReference type="InterPro" id="IPR036388">
    <property type="entry name" value="WH-like_DNA-bd_sf"/>
</dbReference>
<accession>A0A9J6ZE32</accession>
<keyword evidence="3" id="KW-0859">Xylose metabolism</keyword>
<dbReference type="InterPro" id="IPR036390">
    <property type="entry name" value="WH_DNA-bd_sf"/>
</dbReference>
<comment type="function">
    <text evidence="1">Transcriptional repressor of xylose-utilizing enzymes.</text>
</comment>
<dbReference type="InterPro" id="IPR043129">
    <property type="entry name" value="ATPase_NBD"/>
</dbReference>
<sequence length="398" mass="44073">MDNKSLSEIKIRIFNYIAERSDISKFDLQRLLSLSSSSLGRVLQEMVEEQLLIQSGYGPSSGGRKPILYNINAHYGYIIGIEISRFYAVLGLFDMKLNAKALTRWRMDSTMNPYTFIEYIDQTISSFCNDHQITKEKIIGIGIGAVGPLDRNQGMIINPKYYSAEGWNNIAITTLIEDKIGIKAVLDNGTDCAALGEQLAFRTQGSVADHLLYINVGVGLRSAMISGGHLVQGIYDREGAFGQMIIKAGDAPVLNGCNPGALENYVSIPVLVEQVKKKIRLGRTLLSNQSPVNDKDVDFDLLIRELRLENPFITELFQQSATYLGIGVANLINIFQPNKVILGGSLINSYKEYAQLVAQTAELYTYNFPSYQTQFTQGILMEDAVATGAALLVRNRLS</sequence>
<gene>
    <name evidence="4" type="ORF">NAG76_21785</name>
</gene>